<sequence length="136" mass="15546">MRQITYTRTDTLTVTVPDHTTGSDALFDDLAGYEDAGQATWHACVRDVISDDLVHVRVFTTAQCQACRMTKRMLDDRRIAYSEEDVTDNDEAREYVADTLGHRQLPVVVIERAGRDDDELIHWSGHRPDRIAQITR</sequence>
<keyword evidence="3" id="KW-1185">Reference proteome</keyword>
<dbReference type="OrthoDB" id="8545217at2"/>
<dbReference type="AlphaFoldDB" id="A0A516X8V6"/>
<dbReference type="RefSeq" id="WP_143910900.1">
    <property type="nucleotide sequence ID" value="NZ_CP041766.1"/>
</dbReference>
<dbReference type="SUPFAM" id="SSF52833">
    <property type="entry name" value="Thioredoxin-like"/>
    <property type="match status" value="1"/>
</dbReference>
<reference evidence="2 3" key="2">
    <citation type="submission" date="2019-07" db="EMBL/GenBank/DDBJ databases">
        <authorList>
            <person name="Huang Y."/>
        </authorList>
    </citation>
    <scope>NUCLEOTIDE SEQUENCE [LARGE SCALE GENOMIC DNA]</scope>
    <source>
        <strain evidence="2 3">HY188</strain>
        <plasmid evidence="2 3">unnamed</plasmid>
    </source>
</reference>
<dbReference type="InterPro" id="IPR036249">
    <property type="entry name" value="Thioredoxin-like_sf"/>
</dbReference>
<evidence type="ECO:0000259" key="1">
    <source>
        <dbReference type="Pfam" id="PF00462"/>
    </source>
</evidence>
<evidence type="ECO:0000313" key="3">
    <source>
        <dbReference type="Proteomes" id="UP000317344"/>
    </source>
</evidence>
<reference evidence="2 3" key="1">
    <citation type="submission" date="2019-07" db="EMBL/GenBank/DDBJ databases">
        <title>Tomitella cavernea sp. nov., an actinomycete isolated from soil.</title>
        <authorList>
            <person name="Cheng J."/>
        </authorList>
    </citation>
    <scope>NUCLEOTIDE SEQUENCE [LARGE SCALE GENOMIC DNA]</scope>
    <source>
        <strain evidence="2 3">HY188</strain>
        <plasmid evidence="2 3">unnamed</plasmid>
    </source>
</reference>
<dbReference type="Pfam" id="PF00462">
    <property type="entry name" value="Glutaredoxin"/>
    <property type="match status" value="1"/>
</dbReference>
<dbReference type="CDD" id="cd02976">
    <property type="entry name" value="NrdH"/>
    <property type="match status" value="1"/>
</dbReference>
<organism evidence="2 3">
    <name type="scientific">Tomitella fengzijianii</name>
    <dbReference type="NCBI Taxonomy" id="2597660"/>
    <lineage>
        <taxon>Bacteria</taxon>
        <taxon>Bacillati</taxon>
        <taxon>Actinomycetota</taxon>
        <taxon>Actinomycetes</taxon>
        <taxon>Mycobacteriales</taxon>
        <taxon>Tomitella</taxon>
    </lineage>
</organism>
<dbReference type="KEGG" id="toy:FO059_18020"/>
<feature type="domain" description="Glutaredoxin" evidence="1">
    <location>
        <begin position="56"/>
        <end position="111"/>
    </location>
</feature>
<keyword evidence="2" id="KW-0614">Plasmid</keyword>
<gene>
    <name evidence="2" type="ORF">FO059_18020</name>
</gene>
<dbReference type="PROSITE" id="PS51354">
    <property type="entry name" value="GLUTAREDOXIN_2"/>
    <property type="match status" value="1"/>
</dbReference>
<dbReference type="EMBL" id="CP041766">
    <property type="protein sequence ID" value="QDQ99497.1"/>
    <property type="molecule type" value="Genomic_DNA"/>
</dbReference>
<geneLocation type="plasmid" evidence="2">
    <name>unnamed</name>
</geneLocation>
<dbReference type="InterPro" id="IPR002109">
    <property type="entry name" value="Glutaredoxin"/>
</dbReference>
<name>A0A516X8V6_9ACTN</name>
<proteinExistence type="predicted"/>
<protein>
    <submittedName>
        <fullName evidence="2">Glutaredoxin family protein</fullName>
    </submittedName>
</protein>
<dbReference type="Gene3D" id="3.40.30.10">
    <property type="entry name" value="Glutaredoxin"/>
    <property type="match status" value="1"/>
</dbReference>
<dbReference type="Proteomes" id="UP000317344">
    <property type="component" value="Plasmid unnamed"/>
</dbReference>
<accession>A0A516X8V6</accession>
<evidence type="ECO:0000313" key="2">
    <source>
        <dbReference type="EMBL" id="QDQ99497.1"/>
    </source>
</evidence>